<sequence length="90" mass="10126">MAYIPAMKLLVRAIHLSLQPIGLYFGSISRDALVWSLSGCLVTLFCSQQFGQLQQVAPRHPIMLWFSKLRRDGNEMNHVLRKQATGGKAN</sequence>
<dbReference type="Proteomes" id="UP000507245">
    <property type="component" value="Unassembled WGS sequence"/>
</dbReference>
<evidence type="ECO:0000313" key="3">
    <source>
        <dbReference type="Proteomes" id="UP000507222"/>
    </source>
</evidence>
<accession>A0A6J5XF05</accession>
<gene>
    <name evidence="1" type="ORF">CURHAP_LOCUS33750</name>
    <name evidence="2" type="ORF">ORAREDHAP_LOCUS33300</name>
</gene>
<organism evidence="2 4">
    <name type="scientific">Prunus armeniaca</name>
    <name type="common">Apricot</name>
    <name type="synonym">Armeniaca vulgaris</name>
    <dbReference type="NCBI Taxonomy" id="36596"/>
    <lineage>
        <taxon>Eukaryota</taxon>
        <taxon>Viridiplantae</taxon>
        <taxon>Streptophyta</taxon>
        <taxon>Embryophyta</taxon>
        <taxon>Tracheophyta</taxon>
        <taxon>Spermatophyta</taxon>
        <taxon>Magnoliopsida</taxon>
        <taxon>eudicotyledons</taxon>
        <taxon>Gunneridae</taxon>
        <taxon>Pentapetalae</taxon>
        <taxon>rosids</taxon>
        <taxon>fabids</taxon>
        <taxon>Rosales</taxon>
        <taxon>Rosaceae</taxon>
        <taxon>Amygdaloideae</taxon>
        <taxon>Amygdaleae</taxon>
        <taxon>Prunus</taxon>
    </lineage>
</organism>
<evidence type="ECO:0000313" key="1">
    <source>
        <dbReference type="EMBL" id="CAB4280805.1"/>
    </source>
</evidence>
<protein>
    <submittedName>
        <fullName evidence="2">Uncharacterized protein</fullName>
    </submittedName>
</protein>
<dbReference type="AlphaFoldDB" id="A0A6J5XF05"/>
<reference evidence="4" key="1">
    <citation type="journal article" date="2020" name="Genome Biol.">
        <title>Gamete binning: chromosome-level and haplotype-resolved genome assembly enabled by high-throughput single-cell sequencing of gamete genomes.</title>
        <authorList>
            <person name="Campoy J.A."/>
            <person name="Sun H."/>
            <person name="Goel M."/>
            <person name="Jiao W.-B."/>
            <person name="Folz-Donahue K."/>
            <person name="Wang N."/>
            <person name="Rubio M."/>
            <person name="Liu C."/>
            <person name="Kukat C."/>
            <person name="Ruiz D."/>
            <person name="Huettel B."/>
            <person name="Schneeberger K."/>
        </authorList>
    </citation>
    <scope>NUCLEOTIDE SEQUENCE [LARGE SCALE GENOMIC DNA]</scope>
    <source>
        <strain evidence="4">cv. Rojo Pasion</strain>
    </source>
</reference>
<reference evidence="2 3" key="2">
    <citation type="submission" date="2020-05" db="EMBL/GenBank/DDBJ databases">
        <authorList>
            <person name="Campoy J."/>
            <person name="Schneeberger K."/>
            <person name="Spophaly S."/>
        </authorList>
    </citation>
    <scope>NUCLEOTIDE SEQUENCE [LARGE SCALE GENOMIC DNA]</scope>
    <source>
        <strain evidence="2">PruArmRojPasFocal</strain>
    </source>
</reference>
<keyword evidence="4" id="KW-1185">Reference proteome</keyword>
<dbReference type="Proteomes" id="UP000507222">
    <property type="component" value="Unassembled WGS sequence"/>
</dbReference>
<evidence type="ECO:0000313" key="2">
    <source>
        <dbReference type="EMBL" id="CAB4311207.1"/>
    </source>
</evidence>
<proteinExistence type="predicted"/>
<dbReference type="OrthoDB" id="1171123at2759"/>
<dbReference type="EMBL" id="CAEKKB010000005">
    <property type="protein sequence ID" value="CAB4311207.1"/>
    <property type="molecule type" value="Genomic_DNA"/>
</dbReference>
<evidence type="ECO:0000313" key="4">
    <source>
        <dbReference type="Proteomes" id="UP000507245"/>
    </source>
</evidence>
<name>A0A6J5XF05_PRUAR</name>
<dbReference type="EMBL" id="CAEKDK010000005">
    <property type="protein sequence ID" value="CAB4280805.1"/>
    <property type="molecule type" value="Genomic_DNA"/>
</dbReference>